<dbReference type="GeneID" id="56032258"/>
<gene>
    <name evidence="2" type="ORF">HYG82_03165</name>
</gene>
<accession>A0A7D5H5B4</accession>
<name>A0A7D5H5B4_9EURY</name>
<protein>
    <submittedName>
        <fullName evidence="2">Uncharacterized protein</fullName>
    </submittedName>
</protein>
<evidence type="ECO:0000256" key="1">
    <source>
        <dbReference type="SAM" id="Coils"/>
    </source>
</evidence>
<dbReference type="AlphaFoldDB" id="A0A7D5H5B4"/>
<keyword evidence="3" id="KW-1185">Reference proteome</keyword>
<organism evidence="2 3">
    <name type="scientific">Natrinema halophilum</name>
    <dbReference type="NCBI Taxonomy" id="1699371"/>
    <lineage>
        <taxon>Archaea</taxon>
        <taxon>Methanobacteriati</taxon>
        <taxon>Methanobacteriota</taxon>
        <taxon>Stenosarchaea group</taxon>
        <taxon>Halobacteria</taxon>
        <taxon>Halobacteriales</taxon>
        <taxon>Natrialbaceae</taxon>
        <taxon>Natrinema</taxon>
    </lineage>
</organism>
<keyword evidence="1" id="KW-0175">Coiled coil</keyword>
<proteinExistence type="predicted"/>
<dbReference type="Proteomes" id="UP000509241">
    <property type="component" value="Chromosome"/>
</dbReference>
<reference evidence="2 3" key="1">
    <citation type="submission" date="2020-07" db="EMBL/GenBank/DDBJ databases">
        <authorList>
            <person name="Cui H."/>
        </authorList>
    </citation>
    <scope>NUCLEOTIDE SEQUENCE [LARGE SCALE GENOMIC DNA]</scope>
    <source>
        <strain evidence="2 3">YPL8</strain>
    </source>
</reference>
<dbReference type="KEGG" id="haly:HYG82_03165"/>
<dbReference type="EMBL" id="CP058601">
    <property type="protein sequence ID" value="QLG47915.1"/>
    <property type="molecule type" value="Genomic_DNA"/>
</dbReference>
<dbReference type="RefSeq" id="WP_179259657.1">
    <property type="nucleotide sequence ID" value="NZ_CP058601.1"/>
</dbReference>
<evidence type="ECO:0000313" key="2">
    <source>
        <dbReference type="EMBL" id="QLG47915.1"/>
    </source>
</evidence>
<dbReference type="OrthoDB" id="320638at2157"/>
<feature type="coiled-coil region" evidence="1">
    <location>
        <begin position="13"/>
        <end position="50"/>
    </location>
</feature>
<evidence type="ECO:0000313" key="3">
    <source>
        <dbReference type="Proteomes" id="UP000509241"/>
    </source>
</evidence>
<sequence>MTEGPNVRPKDALQVAQRALQKCNELEENLKDLRADHADMLEELTAMQLRLSEIDDDTDYRDLSLDTKVGMVREHAYQKAVNGHGRAALTYDDVMWEVFDGEPGNNHCYRLLRRAAGYNNDGEQIHDIPGFNLDESSRPMKLTVNASEAKAGVAFSSRNNPVREEVR</sequence>